<accession>A0AA43QP88</accession>
<feature type="domain" description="Phospholipid/glycerol acyltransferase" evidence="7">
    <location>
        <begin position="106"/>
        <end position="223"/>
    </location>
</feature>
<evidence type="ECO:0000256" key="4">
    <source>
        <dbReference type="RuleBase" id="RU361267"/>
    </source>
</evidence>
<dbReference type="SUPFAM" id="SSF69593">
    <property type="entry name" value="Glycerol-3-phosphate (1)-acyltransferase"/>
    <property type="match status" value="1"/>
</dbReference>
<gene>
    <name evidence="8" type="primary">SLC1</name>
    <name evidence="8" type="ORF">OHK93_008281</name>
</gene>
<dbReference type="GO" id="GO:0005783">
    <property type="term" value="C:endoplasmic reticulum"/>
    <property type="evidence" value="ECO:0007669"/>
    <property type="project" value="TreeGrafter"/>
</dbReference>
<evidence type="ECO:0000256" key="3">
    <source>
        <dbReference type="ARBA" id="ARBA00023315"/>
    </source>
</evidence>
<dbReference type="SMART" id="SM00563">
    <property type="entry name" value="PlsC"/>
    <property type="match status" value="1"/>
</dbReference>
<evidence type="ECO:0000313" key="8">
    <source>
        <dbReference type="EMBL" id="MDI1489004.1"/>
    </source>
</evidence>
<name>A0AA43QP88_9LECA</name>
<comment type="domain">
    <text evidence="4">The HXXXXD motif is essential for acyltransferase activity and may constitute the binding site for the phosphate moiety of the glycerol-3-phosphate.</text>
</comment>
<keyword evidence="9" id="KW-1185">Reference proteome</keyword>
<keyword evidence="6" id="KW-0472">Membrane</keyword>
<keyword evidence="4" id="KW-0443">Lipid metabolism</keyword>
<comment type="similarity">
    <text evidence="1 4">Belongs to the 1-acyl-sn-glycerol-3-phosphate acyltransferase family.</text>
</comment>
<dbReference type="EC" id="2.3.1.51" evidence="4"/>
<dbReference type="CDD" id="cd07989">
    <property type="entry name" value="LPLAT_AGPAT-like"/>
    <property type="match status" value="1"/>
</dbReference>
<evidence type="ECO:0000259" key="7">
    <source>
        <dbReference type="SMART" id="SM00563"/>
    </source>
</evidence>
<keyword evidence="4" id="KW-0594">Phospholipid biosynthesis</keyword>
<keyword evidence="2 4" id="KW-0808">Transferase</keyword>
<organism evidence="8 9">
    <name type="scientific">Ramalina farinacea</name>
    <dbReference type="NCBI Taxonomy" id="258253"/>
    <lineage>
        <taxon>Eukaryota</taxon>
        <taxon>Fungi</taxon>
        <taxon>Dikarya</taxon>
        <taxon>Ascomycota</taxon>
        <taxon>Pezizomycotina</taxon>
        <taxon>Lecanoromycetes</taxon>
        <taxon>OSLEUM clade</taxon>
        <taxon>Lecanoromycetidae</taxon>
        <taxon>Lecanorales</taxon>
        <taxon>Lecanorineae</taxon>
        <taxon>Ramalinaceae</taxon>
        <taxon>Ramalina</taxon>
    </lineage>
</organism>
<dbReference type="GO" id="GO:0006654">
    <property type="term" value="P:phosphatidic acid biosynthetic process"/>
    <property type="evidence" value="ECO:0007669"/>
    <property type="project" value="TreeGrafter"/>
</dbReference>
<keyword evidence="4" id="KW-1208">Phospholipid metabolism</keyword>
<dbReference type="GO" id="GO:0016020">
    <property type="term" value="C:membrane"/>
    <property type="evidence" value="ECO:0007669"/>
    <property type="project" value="InterPro"/>
</dbReference>
<dbReference type="AlphaFoldDB" id="A0AA43QP88"/>
<evidence type="ECO:0000256" key="1">
    <source>
        <dbReference type="ARBA" id="ARBA00008655"/>
    </source>
</evidence>
<evidence type="ECO:0000256" key="6">
    <source>
        <dbReference type="SAM" id="Phobius"/>
    </source>
</evidence>
<dbReference type="EMBL" id="JAPUFD010000008">
    <property type="protein sequence ID" value="MDI1489004.1"/>
    <property type="molecule type" value="Genomic_DNA"/>
</dbReference>
<feature type="transmembrane region" description="Helical" evidence="6">
    <location>
        <begin position="136"/>
        <end position="155"/>
    </location>
</feature>
<dbReference type="InterPro" id="IPR002123">
    <property type="entry name" value="Plipid/glycerol_acylTrfase"/>
</dbReference>
<keyword evidence="4" id="KW-0444">Lipid biosynthesis</keyword>
<dbReference type="Pfam" id="PF01553">
    <property type="entry name" value="Acyltransferase"/>
    <property type="match status" value="1"/>
</dbReference>
<reference evidence="8" key="1">
    <citation type="journal article" date="2023" name="Genome Biol. Evol.">
        <title>First Whole Genome Sequence and Flow Cytometry Genome Size Data for the Lichen-Forming Fungus Ramalina farinacea (Ascomycota).</title>
        <authorList>
            <person name="Llewellyn T."/>
            <person name="Mian S."/>
            <person name="Hill R."/>
            <person name="Leitch I.J."/>
            <person name="Gaya E."/>
        </authorList>
    </citation>
    <scope>NUCLEOTIDE SEQUENCE</scope>
    <source>
        <strain evidence="8">LIQ254RAFAR</strain>
    </source>
</reference>
<keyword evidence="6" id="KW-0812">Transmembrane</keyword>
<comment type="caution">
    <text evidence="8">The sequence shown here is derived from an EMBL/GenBank/DDBJ whole genome shotgun (WGS) entry which is preliminary data.</text>
</comment>
<evidence type="ECO:0000313" key="9">
    <source>
        <dbReference type="Proteomes" id="UP001161017"/>
    </source>
</evidence>
<protein>
    <recommendedName>
        <fullName evidence="4">1-acyl-sn-glycerol-3-phosphate acyltransferase</fullName>
        <ecNumber evidence="4">2.3.1.51</ecNumber>
    </recommendedName>
</protein>
<feature type="transmembrane region" description="Helical" evidence="6">
    <location>
        <begin position="37"/>
        <end position="62"/>
    </location>
</feature>
<feature type="transmembrane region" description="Helical" evidence="6">
    <location>
        <begin position="6"/>
        <end position="25"/>
    </location>
</feature>
<keyword evidence="6" id="KW-1133">Transmembrane helix</keyword>
<dbReference type="PANTHER" id="PTHR10434">
    <property type="entry name" value="1-ACYL-SN-GLYCEROL-3-PHOSPHATE ACYLTRANSFERASE"/>
    <property type="match status" value="1"/>
</dbReference>
<proteinExistence type="inferred from homology"/>
<keyword evidence="3 4" id="KW-0012">Acyltransferase</keyword>
<dbReference type="PANTHER" id="PTHR10434:SF11">
    <property type="entry name" value="1-ACYL-SN-GLYCEROL-3-PHOSPHATE ACYLTRANSFERASE"/>
    <property type="match status" value="1"/>
</dbReference>
<dbReference type="GO" id="GO:0003841">
    <property type="term" value="F:1-acylglycerol-3-phosphate O-acyltransferase activity"/>
    <property type="evidence" value="ECO:0007669"/>
    <property type="project" value="UniProtKB-UniRule"/>
</dbReference>
<feature type="region of interest" description="Disordered" evidence="5">
    <location>
        <begin position="303"/>
        <end position="323"/>
    </location>
</feature>
<evidence type="ECO:0000256" key="5">
    <source>
        <dbReference type="SAM" id="MobiDB-lite"/>
    </source>
</evidence>
<sequence length="323" mass="35449">MNLLVYYILLLLSFYLGLTLTFYLLSALSISLPRSTFYARTLASLLTLSLCAIYGACASLALRLAGHKYLSQYATARAFKWSMRFSTDIRFEFVSGAEYLDSVRPAVVIGNHQSALDILFLGTIWPRYCSVTAKKALWWSPFLGQFMALSGTVFIDRGNSTRARRAFERAAEEMVTQKQSVFIFPEGTRRNKPEPVMGAFKKGAFHLAVRAGVPVLPVVCANYHGVLSIAEGRFRAGRIPVKVLEPVETKGLGAEDVEGLCERVRERMSRELVALTESPLGRKASQADPVGVGEADLARLVQERTEPVGGKGVDGAVASGVER</sequence>
<dbReference type="NCBIfam" id="TIGR00530">
    <property type="entry name" value="AGP_acyltrn"/>
    <property type="match status" value="1"/>
</dbReference>
<evidence type="ECO:0000256" key="2">
    <source>
        <dbReference type="ARBA" id="ARBA00022679"/>
    </source>
</evidence>
<comment type="catalytic activity">
    <reaction evidence="4">
        <text>a 1-acyl-sn-glycero-3-phosphate + an acyl-CoA = a 1,2-diacyl-sn-glycero-3-phosphate + CoA</text>
        <dbReference type="Rhea" id="RHEA:19709"/>
        <dbReference type="ChEBI" id="CHEBI:57287"/>
        <dbReference type="ChEBI" id="CHEBI:57970"/>
        <dbReference type="ChEBI" id="CHEBI:58342"/>
        <dbReference type="ChEBI" id="CHEBI:58608"/>
        <dbReference type="EC" id="2.3.1.51"/>
    </reaction>
</comment>
<dbReference type="Proteomes" id="UP001161017">
    <property type="component" value="Unassembled WGS sequence"/>
</dbReference>
<dbReference type="InterPro" id="IPR004552">
    <property type="entry name" value="AGP_acyltrans"/>
</dbReference>